<dbReference type="Gene3D" id="3.30.110.150">
    <property type="entry name" value="SepF-like protein"/>
    <property type="match status" value="1"/>
</dbReference>
<dbReference type="PANTHER" id="PTHR35798">
    <property type="entry name" value="CELL DIVISION PROTEIN SEPF"/>
    <property type="match status" value="1"/>
</dbReference>
<keyword evidence="3 5" id="KW-0131">Cell cycle</keyword>
<evidence type="ECO:0000256" key="2">
    <source>
        <dbReference type="ARBA" id="ARBA00023210"/>
    </source>
</evidence>
<name>A0A6V8SJ04_9CLOT</name>
<dbReference type="GO" id="GO:0043093">
    <property type="term" value="P:FtsZ-dependent cytokinesis"/>
    <property type="evidence" value="ECO:0007669"/>
    <property type="project" value="UniProtKB-UniRule"/>
</dbReference>
<dbReference type="EMBL" id="BLZR01000001">
    <property type="protein sequence ID" value="GFP76731.1"/>
    <property type="molecule type" value="Genomic_DNA"/>
</dbReference>
<gene>
    <name evidence="5" type="primary">sepF</name>
    <name evidence="6" type="ORF">bsdtw1_02835</name>
</gene>
<dbReference type="InterPro" id="IPR007561">
    <property type="entry name" value="Cell_div_SepF/SepF-rel"/>
</dbReference>
<dbReference type="Pfam" id="PF04472">
    <property type="entry name" value="SepF"/>
    <property type="match status" value="1"/>
</dbReference>
<dbReference type="GO" id="GO:0000917">
    <property type="term" value="P:division septum assembly"/>
    <property type="evidence" value="ECO:0007669"/>
    <property type="project" value="UniProtKB-KW"/>
</dbReference>
<dbReference type="AlphaFoldDB" id="A0A6V8SJ04"/>
<dbReference type="InterPro" id="IPR023052">
    <property type="entry name" value="Cell_div_SepF"/>
</dbReference>
<evidence type="ECO:0000256" key="3">
    <source>
        <dbReference type="ARBA" id="ARBA00023306"/>
    </source>
</evidence>
<dbReference type="PANTHER" id="PTHR35798:SF1">
    <property type="entry name" value="CELL DIVISION PROTEIN SEPF"/>
    <property type="match status" value="1"/>
</dbReference>
<dbReference type="GO" id="GO:0005737">
    <property type="term" value="C:cytoplasm"/>
    <property type="evidence" value="ECO:0007669"/>
    <property type="project" value="UniProtKB-SubCell"/>
</dbReference>
<evidence type="ECO:0000256" key="5">
    <source>
        <dbReference type="HAMAP-Rule" id="MF_01197"/>
    </source>
</evidence>
<comment type="caution">
    <text evidence="6">The sequence shown here is derived from an EMBL/GenBank/DDBJ whole genome shotgun (WGS) entry which is preliminary data.</text>
</comment>
<keyword evidence="5" id="KW-0963">Cytoplasm</keyword>
<keyword evidence="1 5" id="KW-0132">Cell division</keyword>
<proteinExistence type="inferred from homology"/>
<dbReference type="RefSeq" id="WP_183278142.1">
    <property type="nucleotide sequence ID" value="NZ_BLZR01000001.1"/>
</dbReference>
<comment type="subcellular location">
    <subcellularLocation>
        <location evidence="5">Cytoplasm</location>
    </subcellularLocation>
    <text evidence="5">Localizes to the division site, in a FtsZ-dependent manner.</text>
</comment>
<keyword evidence="2 5" id="KW-0717">Septation</keyword>
<comment type="function">
    <text evidence="4 5">Cell division protein that is part of the divisome complex and is recruited early to the Z-ring. Probably stimulates Z-ring formation, perhaps through the cross-linking of FtsZ protofilaments. Its function overlaps with FtsA.</text>
</comment>
<dbReference type="Proteomes" id="UP000580568">
    <property type="component" value="Unassembled WGS sequence"/>
</dbReference>
<evidence type="ECO:0000313" key="6">
    <source>
        <dbReference type="EMBL" id="GFP76731.1"/>
    </source>
</evidence>
<dbReference type="HAMAP" id="MF_01197">
    <property type="entry name" value="SepF"/>
    <property type="match status" value="1"/>
</dbReference>
<reference evidence="6 7" key="1">
    <citation type="submission" date="2020-07" db="EMBL/GenBank/DDBJ databases">
        <title>A new beta-1,3-glucan-decomposing anaerobic bacterium isolated from anoxic soil subjected to biological soil disinfestation.</title>
        <authorList>
            <person name="Ueki A."/>
            <person name="Tonouchi A."/>
        </authorList>
    </citation>
    <scope>NUCLEOTIDE SEQUENCE [LARGE SCALE GENOMIC DNA]</scope>
    <source>
        <strain evidence="6 7">TW1</strain>
    </source>
</reference>
<evidence type="ECO:0000256" key="1">
    <source>
        <dbReference type="ARBA" id="ARBA00022618"/>
    </source>
</evidence>
<accession>A0A6V8SJ04</accession>
<keyword evidence="7" id="KW-1185">Reference proteome</keyword>
<dbReference type="InterPro" id="IPR038594">
    <property type="entry name" value="SepF-like_sf"/>
</dbReference>
<sequence>MAAKMFNKMKEILGFEEYDEEYDEFDEEEELAADETLEPVLSGKKNNKVVNIHSAASAKVMITKPSAYEDATEICDALKSRKIVVVNTSNLENKIAQRLLDFISGACFALSGELQEVERGVYILSPSNVEVTSELKSELSTKGLFNWSK</sequence>
<evidence type="ECO:0000313" key="7">
    <source>
        <dbReference type="Proteomes" id="UP000580568"/>
    </source>
</evidence>
<evidence type="ECO:0000256" key="4">
    <source>
        <dbReference type="ARBA" id="ARBA00044936"/>
    </source>
</evidence>
<comment type="similarity">
    <text evidence="5">Belongs to the SepF family.</text>
</comment>
<comment type="subunit">
    <text evidence="5">Homodimer. Interacts with FtsZ.</text>
</comment>
<protein>
    <recommendedName>
        <fullName evidence="5">Cell division protein SepF</fullName>
    </recommendedName>
</protein>
<organism evidence="6 7">
    <name type="scientific">Clostridium fungisolvens</name>
    <dbReference type="NCBI Taxonomy" id="1604897"/>
    <lineage>
        <taxon>Bacteria</taxon>
        <taxon>Bacillati</taxon>
        <taxon>Bacillota</taxon>
        <taxon>Clostridia</taxon>
        <taxon>Eubacteriales</taxon>
        <taxon>Clostridiaceae</taxon>
        <taxon>Clostridium</taxon>
    </lineage>
</organism>